<feature type="compositionally biased region" description="Low complexity" evidence="2">
    <location>
        <begin position="10"/>
        <end position="24"/>
    </location>
</feature>
<evidence type="ECO:0000256" key="2">
    <source>
        <dbReference type="SAM" id="MobiDB-lite"/>
    </source>
</evidence>
<protein>
    <submittedName>
        <fullName evidence="3">Nucleotide exchange factor GrpE</fullName>
    </submittedName>
</protein>
<proteinExistence type="predicted"/>
<gene>
    <name evidence="3" type="primary">grpE</name>
    <name evidence="3" type="ORF">GD627_10005</name>
</gene>
<dbReference type="Gene3D" id="2.30.22.10">
    <property type="entry name" value="Head domain of nucleotide exchange factor GrpE"/>
    <property type="match status" value="1"/>
</dbReference>
<dbReference type="InterPro" id="IPR009012">
    <property type="entry name" value="GrpE_head"/>
</dbReference>
<keyword evidence="4" id="KW-1185">Reference proteome</keyword>
<dbReference type="EMBL" id="VTFX01000004">
    <property type="protein sequence ID" value="KAD3633361.1"/>
    <property type="molecule type" value="Genomic_DNA"/>
</dbReference>
<comment type="caution">
    <text evidence="3">The sequence shown here is derived from an EMBL/GenBank/DDBJ whole genome shotgun (WGS) entry which is preliminary data.</text>
</comment>
<sequence>MTETEDSAAETDAAPIPDAAAGHAGNDGTSPAGEIQDEAAANAEAAGGTGLPDDGTVLLKRIDAALESFHSRAQHYEETNRLLHSRIESLQSDQVRVLLKPVFERLATLQAQAADAAADARDRDPSSAGDFDFFAISIDELLALYDVEPVGAAPGIAFDSRLHHGARIVPTADPELDGRIQRVQRQGYKYAGADRVMLPARVSVYRHTAPDPAPEAVPDSEQTIS</sequence>
<dbReference type="GO" id="GO:0051087">
    <property type="term" value="F:protein-folding chaperone binding"/>
    <property type="evidence" value="ECO:0007669"/>
    <property type="project" value="InterPro"/>
</dbReference>
<feature type="region of interest" description="Disordered" evidence="2">
    <location>
        <begin position="1"/>
        <end position="52"/>
    </location>
</feature>
<dbReference type="GO" id="GO:0006457">
    <property type="term" value="P:protein folding"/>
    <property type="evidence" value="ECO:0007669"/>
    <property type="project" value="InterPro"/>
</dbReference>
<keyword evidence="1" id="KW-0143">Chaperone</keyword>
<evidence type="ECO:0000313" key="4">
    <source>
        <dbReference type="Proteomes" id="UP000326852"/>
    </source>
</evidence>
<reference evidence="3 4" key="1">
    <citation type="submission" date="2019-08" db="EMBL/GenBank/DDBJ databases">
        <title>Arthrobacter sp. nov., isolated from plateau pika and Tibetan wild ass.</title>
        <authorList>
            <person name="Ge Y."/>
        </authorList>
    </citation>
    <scope>NUCLEOTIDE SEQUENCE [LARGE SCALE GENOMIC DNA]</scope>
    <source>
        <strain evidence="3 4">785</strain>
    </source>
</reference>
<accession>A0A5N6MJV7</accession>
<dbReference type="Proteomes" id="UP000326852">
    <property type="component" value="Unassembled WGS sequence"/>
</dbReference>
<evidence type="ECO:0000256" key="1">
    <source>
        <dbReference type="ARBA" id="ARBA00023186"/>
    </source>
</evidence>
<dbReference type="InterPro" id="IPR000740">
    <property type="entry name" value="GrpE"/>
</dbReference>
<name>A0A5N6MJV7_9MICC</name>
<dbReference type="GO" id="GO:0042803">
    <property type="term" value="F:protein homodimerization activity"/>
    <property type="evidence" value="ECO:0007669"/>
    <property type="project" value="InterPro"/>
</dbReference>
<dbReference type="GO" id="GO:0000774">
    <property type="term" value="F:adenyl-nucleotide exchange factor activity"/>
    <property type="evidence" value="ECO:0007669"/>
    <property type="project" value="InterPro"/>
</dbReference>
<dbReference type="AlphaFoldDB" id="A0A5N6MJV7"/>
<evidence type="ECO:0000313" key="3">
    <source>
        <dbReference type="EMBL" id="KAD3633361.1"/>
    </source>
</evidence>
<dbReference type="Pfam" id="PF01025">
    <property type="entry name" value="GrpE"/>
    <property type="match status" value="1"/>
</dbReference>
<organism evidence="3 4">
    <name type="scientific">Arthrobacter yangruifuii</name>
    <dbReference type="NCBI Taxonomy" id="2606616"/>
    <lineage>
        <taxon>Bacteria</taxon>
        <taxon>Bacillati</taxon>
        <taxon>Actinomycetota</taxon>
        <taxon>Actinomycetes</taxon>
        <taxon>Micrococcales</taxon>
        <taxon>Micrococcaceae</taxon>
        <taxon>Arthrobacter</taxon>
    </lineage>
</organism>